<evidence type="ECO:0000256" key="1">
    <source>
        <dbReference type="ARBA" id="ARBA00023015"/>
    </source>
</evidence>
<dbReference type="InterPro" id="IPR000524">
    <property type="entry name" value="Tscrpt_reg_HTH_GntR"/>
</dbReference>
<name>A0A9J7AUD5_9PROT</name>
<evidence type="ECO:0000256" key="2">
    <source>
        <dbReference type="ARBA" id="ARBA00023125"/>
    </source>
</evidence>
<keyword evidence="1" id="KW-0805">Transcription regulation</keyword>
<evidence type="ECO:0000313" key="5">
    <source>
        <dbReference type="EMBL" id="UUX49924.1"/>
    </source>
</evidence>
<dbReference type="GO" id="GO:0003700">
    <property type="term" value="F:DNA-binding transcription factor activity"/>
    <property type="evidence" value="ECO:0007669"/>
    <property type="project" value="InterPro"/>
</dbReference>
<organism evidence="5 6">
    <name type="scientific">Nisaea acidiphila</name>
    <dbReference type="NCBI Taxonomy" id="1862145"/>
    <lineage>
        <taxon>Bacteria</taxon>
        <taxon>Pseudomonadati</taxon>
        <taxon>Pseudomonadota</taxon>
        <taxon>Alphaproteobacteria</taxon>
        <taxon>Rhodospirillales</taxon>
        <taxon>Thalassobaculaceae</taxon>
        <taxon>Nisaea</taxon>
    </lineage>
</organism>
<dbReference type="KEGG" id="naci:NUH88_21360"/>
<dbReference type="Pfam" id="PF00392">
    <property type="entry name" value="GntR"/>
    <property type="match status" value="1"/>
</dbReference>
<dbReference type="Pfam" id="PF07729">
    <property type="entry name" value="FCD"/>
    <property type="match status" value="1"/>
</dbReference>
<proteinExistence type="predicted"/>
<keyword evidence="6" id="KW-1185">Reference proteome</keyword>
<dbReference type="Gene3D" id="1.20.120.530">
    <property type="entry name" value="GntR ligand-binding domain-like"/>
    <property type="match status" value="1"/>
</dbReference>
<dbReference type="PANTHER" id="PTHR43537">
    <property type="entry name" value="TRANSCRIPTIONAL REGULATOR, GNTR FAMILY"/>
    <property type="match status" value="1"/>
</dbReference>
<dbReference type="AlphaFoldDB" id="A0A9J7AUD5"/>
<dbReference type="PANTHER" id="PTHR43537:SF51">
    <property type="entry name" value="HTH-TYPE TRANSCRIPTIONAL REGULATOR LGOR-RELATED"/>
    <property type="match status" value="1"/>
</dbReference>
<dbReference type="Gene3D" id="1.10.10.10">
    <property type="entry name" value="Winged helix-like DNA-binding domain superfamily/Winged helix DNA-binding domain"/>
    <property type="match status" value="1"/>
</dbReference>
<dbReference type="SUPFAM" id="SSF48008">
    <property type="entry name" value="GntR ligand-binding domain-like"/>
    <property type="match status" value="1"/>
</dbReference>
<dbReference type="PROSITE" id="PS50949">
    <property type="entry name" value="HTH_GNTR"/>
    <property type="match status" value="1"/>
</dbReference>
<dbReference type="InterPro" id="IPR008920">
    <property type="entry name" value="TF_FadR/GntR_C"/>
</dbReference>
<dbReference type="SUPFAM" id="SSF46785">
    <property type="entry name" value="Winged helix' DNA-binding domain"/>
    <property type="match status" value="1"/>
</dbReference>
<evidence type="ECO:0000259" key="4">
    <source>
        <dbReference type="PROSITE" id="PS50949"/>
    </source>
</evidence>
<protein>
    <submittedName>
        <fullName evidence="5">GntR family transcriptional regulator</fullName>
    </submittedName>
</protein>
<dbReference type="SMART" id="SM00895">
    <property type="entry name" value="FCD"/>
    <property type="match status" value="1"/>
</dbReference>
<evidence type="ECO:0000256" key="3">
    <source>
        <dbReference type="ARBA" id="ARBA00023163"/>
    </source>
</evidence>
<sequence>MNQIGHPAPDESSADKRVLAALRRMIIDGTLSEGTKISEVIAAEMFGVSRTPARLALRALEVEGLIRKRDGRGFTVAEFNLGDIKHAYEVRGVLEGLAAGTMAKTGISAAASERLHAAVEGMARALDSGLEPSRIALRYQDGNVAFHEAIMQECGNPYVGFTFSRMETLPMIKLGTVVFSQENAEGDLMRLRLGNMQHKLILDAIEKGDAQRAESMMREHANQTLVYTDIFSAPRATVPDEAGS</sequence>
<dbReference type="InterPro" id="IPR036390">
    <property type="entry name" value="WH_DNA-bd_sf"/>
</dbReference>
<keyword evidence="2" id="KW-0238">DNA-binding</keyword>
<dbReference type="RefSeq" id="WP_257768835.1">
    <property type="nucleotide sequence ID" value="NZ_CP102480.1"/>
</dbReference>
<dbReference type="Proteomes" id="UP001060336">
    <property type="component" value="Chromosome"/>
</dbReference>
<dbReference type="EMBL" id="CP102480">
    <property type="protein sequence ID" value="UUX49924.1"/>
    <property type="molecule type" value="Genomic_DNA"/>
</dbReference>
<accession>A0A9J7AUD5</accession>
<feature type="domain" description="HTH gntR-type" evidence="4">
    <location>
        <begin position="12"/>
        <end position="79"/>
    </location>
</feature>
<gene>
    <name evidence="5" type="ORF">NUH88_21360</name>
</gene>
<dbReference type="SMART" id="SM00345">
    <property type="entry name" value="HTH_GNTR"/>
    <property type="match status" value="1"/>
</dbReference>
<evidence type="ECO:0000313" key="6">
    <source>
        <dbReference type="Proteomes" id="UP001060336"/>
    </source>
</evidence>
<dbReference type="InterPro" id="IPR011711">
    <property type="entry name" value="GntR_C"/>
</dbReference>
<dbReference type="CDD" id="cd07377">
    <property type="entry name" value="WHTH_GntR"/>
    <property type="match status" value="1"/>
</dbReference>
<dbReference type="InterPro" id="IPR036388">
    <property type="entry name" value="WH-like_DNA-bd_sf"/>
</dbReference>
<keyword evidence="3" id="KW-0804">Transcription</keyword>
<reference evidence="5" key="1">
    <citation type="submission" date="2022-08" db="EMBL/GenBank/DDBJ databases">
        <title>Nisaea acidiphila sp. nov., isolated from a marine algal debris and emended description of the genus Nisaea Urios et al. 2008.</title>
        <authorList>
            <person name="Kwon K."/>
        </authorList>
    </citation>
    <scope>NUCLEOTIDE SEQUENCE</scope>
    <source>
        <strain evidence="5">MEBiC11861</strain>
    </source>
</reference>
<dbReference type="GO" id="GO:0003677">
    <property type="term" value="F:DNA binding"/>
    <property type="evidence" value="ECO:0007669"/>
    <property type="project" value="UniProtKB-KW"/>
</dbReference>